<keyword evidence="1" id="KW-0474">Menaquinone biosynthesis</keyword>
<dbReference type="InterPro" id="IPR035994">
    <property type="entry name" value="Nucleoside_phosphorylase_sf"/>
</dbReference>
<comment type="similarity">
    <text evidence="1">Belongs to the PNP/UDP phosphorylase family. Futalosine hydrolase subfamily.</text>
</comment>
<gene>
    <name evidence="1 3" type="primary">mqnB</name>
    <name evidence="3" type="ORF">OCK74_04680</name>
</gene>
<dbReference type="AlphaFoldDB" id="A0A9X2XSZ4"/>
<organism evidence="3 4">
    <name type="scientific">Paraflavisolibacter caeni</name>
    <dbReference type="NCBI Taxonomy" id="2982496"/>
    <lineage>
        <taxon>Bacteria</taxon>
        <taxon>Pseudomonadati</taxon>
        <taxon>Bacteroidota</taxon>
        <taxon>Chitinophagia</taxon>
        <taxon>Chitinophagales</taxon>
        <taxon>Chitinophagaceae</taxon>
        <taxon>Paraflavisolibacter</taxon>
    </lineage>
</organism>
<dbReference type="InterPro" id="IPR019963">
    <property type="entry name" value="FL_hydrolase_MqnB"/>
</dbReference>
<name>A0A9X2XSZ4_9BACT</name>
<dbReference type="GO" id="GO:0009116">
    <property type="term" value="P:nucleoside metabolic process"/>
    <property type="evidence" value="ECO:0007669"/>
    <property type="project" value="InterPro"/>
</dbReference>
<evidence type="ECO:0000256" key="1">
    <source>
        <dbReference type="HAMAP-Rule" id="MF_00991"/>
    </source>
</evidence>
<sequence>MQILLSAATEFEIAPSKQYFEENPLKDHKLDFLITGAGILPAAYSFAKYLSTSKPDLIIQAGIGGSLDPTIPLGETFALLSDCIADSGVEENNSFKTLFDLKLADANRQPWNHGKLVNPSFLLLAKTTLSLAEGITVNEISTNVQRINYYKEKWNAQVESLEGAALHYVAIQEKVAFLQIRTISNYIGERDKSKWMLEGAISNLNKELQRILPMIEMSNLSAIGGQIL</sequence>
<proteinExistence type="inferred from homology"/>
<comment type="caution">
    <text evidence="3">The sequence shown here is derived from an EMBL/GenBank/DDBJ whole genome shotgun (WGS) entry which is preliminary data.</text>
</comment>
<dbReference type="NCBIfam" id="TIGR03664">
    <property type="entry name" value="fut_nucase"/>
    <property type="match status" value="1"/>
</dbReference>
<dbReference type="EMBL" id="JAOTIF010000002">
    <property type="protein sequence ID" value="MCU7548396.1"/>
    <property type="molecule type" value="Genomic_DNA"/>
</dbReference>
<protein>
    <recommendedName>
        <fullName evidence="1 2">Futalosine hydrolase</fullName>
        <shortName evidence="1">FL hydrolase</shortName>
        <ecNumber evidence="1 2">3.2.2.26</ecNumber>
    </recommendedName>
    <alternativeName>
        <fullName evidence="1">Futalosine nucleosidase</fullName>
    </alternativeName>
    <alternativeName>
        <fullName evidence="1">Menaquinone biosynthetic enzyme MqnB</fullName>
    </alternativeName>
</protein>
<comment type="function">
    <text evidence="1">Catalyzes the hydrolysis of futalosine (FL) to dehypoxanthine futalosine (DHFL) and hypoxanthine, a step in the biosynthesis of menaquinone (MK, vitamin K2).</text>
</comment>
<reference evidence="3" key="2">
    <citation type="submission" date="2023-04" db="EMBL/GenBank/DDBJ databases">
        <title>Paracnuella aquatica gen. nov., sp. nov., a member of the family Chitinophagaceae isolated from a hot spring.</title>
        <authorList>
            <person name="Wang C."/>
        </authorList>
    </citation>
    <scope>NUCLEOTIDE SEQUENCE</scope>
    <source>
        <strain evidence="3">LB-8</strain>
    </source>
</reference>
<comment type="catalytic activity">
    <reaction evidence="1">
        <text>futalosine + H2O = dehypoxanthine futalosine + hypoxanthine</text>
        <dbReference type="Rhea" id="RHEA:25904"/>
        <dbReference type="ChEBI" id="CHEBI:15377"/>
        <dbReference type="ChEBI" id="CHEBI:17368"/>
        <dbReference type="ChEBI" id="CHEBI:58863"/>
        <dbReference type="ChEBI" id="CHEBI:58864"/>
        <dbReference type="EC" id="3.2.2.26"/>
    </reaction>
</comment>
<keyword evidence="3" id="KW-0326">Glycosidase</keyword>
<dbReference type="SUPFAM" id="SSF53167">
    <property type="entry name" value="Purine and uridine phosphorylases"/>
    <property type="match status" value="1"/>
</dbReference>
<evidence type="ECO:0000256" key="2">
    <source>
        <dbReference type="NCBIfam" id="TIGR03664"/>
    </source>
</evidence>
<evidence type="ECO:0000313" key="4">
    <source>
        <dbReference type="Proteomes" id="UP001155483"/>
    </source>
</evidence>
<dbReference type="GO" id="GO:0016799">
    <property type="term" value="F:hydrolase activity, hydrolyzing N-glycosyl compounds"/>
    <property type="evidence" value="ECO:0007669"/>
    <property type="project" value="UniProtKB-UniRule"/>
</dbReference>
<keyword evidence="1 3" id="KW-0378">Hydrolase</keyword>
<dbReference type="EC" id="3.2.2.26" evidence="1 2"/>
<dbReference type="HAMAP" id="MF_00991">
    <property type="entry name" value="MqnB"/>
    <property type="match status" value="1"/>
</dbReference>
<dbReference type="GO" id="GO:0009234">
    <property type="term" value="P:menaquinone biosynthetic process"/>
    <property type="evidence" value="ECO:0007669"/>
    <property type="project" value="UniProtKB-UniRule"/>
</dbReference>
<comment type="pathway">
    <text evidence="1">Quinol/quinone metabolism; menaquinone biosynthesis.</text>
</comment>
<dbReference type="Proteomes" id="UP001155483">
    <property type="component" value="Unassembled WGS sequence"/>
</dbReference>
<keyword evidence="4" id="KW-1185">Reference proteome</keyword>
<accession>A0A9X2XSZ4</accession>
<dbReference type="Gene3D" id="3.40.50.1580">
    <property type="entry name" value="Nucleoside phosphorylase domain"/>
    <property type="match status" value="1"/>
</dbReference>
<evidence type="ECO:0000313" key="3">
    <source>
        <dbReference type="EMBL" id="MCU7548396.1"/>
    </source>
</evidence>
<reference evidence="3" key="1">
    <citation type="submission" date="2022-09" db="EMBL/GenBank/DDBJ databases">
        <authorList>
            <person name="Yuan C."/>
            <person name="Ke Z."/>
        </authorList>
    </citation>
    <scope>NUCLEOTIDE SEQUENCE</scope>
    <source>
        <strain evidence="3">LB-8</strain>
    </source>
</reference>
<dbReference type="RefSeq" id="WP_279295844.1">
    <property type="nucleotide sequence ID" value="NZ_JAOTIF010000002.1"/>
</dbReference>